<proteinExistence type="predicted"/>
<dbReference type="EMBL" id="CP017904">
    <property type="protein sequence ID" value="ARP21855.1"/>
    <property type="molecule type" value="Genomic_DNA"/>
</dbReference>
<geneLocation type="plasmid" evidence="1">
    <name>pL289</name>
</geneLocation>
<sequence length="84" mass="9840">MTMVIQQTIPANLEEVKDSAEKRQHRRRKNFAFKSWQHRLKRGDTLPQGKFFRNKIAGAPIMILDECGFYFNCKLNDDTLKLVG</sequence>
<evidence type="ECO:0000313" key="1">
    <source>
        <dbReference type="EMBL" id="ARP21855.1"/>
    </source>
</evidence>
<gene>
    <name evidence="1" type="ORF">K05K4_51530</name>
</gene>
<dbReference type="AlphaFoldDB" id="A0A1W6TLR1"/>
<keyword evidence="1" id="KW-0614">Plasmid</keyword>
<reference evidence="1" key="1">
    <citation type="submission" date="2016-10" db="EMBL/GenBank/DDBJ databases">
        <title>The High Quality Genome of Vibrio alginolyticus K01M1.</title>
        <authorList>
            <person name="Wendling C."/>
            <person name="Chibani C.M."/>
            <person name="Hertel R."/>
            <person name="Sproer C."/>
            <person name="Bunk B."/>
            <person name="Overmann J."/>
            <person name="Roth O."/>
            <person name="Liesegang H."/>
        </authorList>
    </citation>
    <scope>NUCLEOTIDE SEQUENCE</scope>
    <source>
        <strain evidence="1">K05K4</strain>
        <plasmid evidence="1">pL289</plasmid>
    </source>
</reference>
<organism evidence="1">
    <name type="scientific">Vibrio alginolyticus</name>
    <dbReference type="NCBI Taxonomy" id="663"/>
    <lineage>
        <taxon>Bacteria</taxon>
        <taxon>Pseudomonadati</taxon>
        <taxon>Pseudomonadota</taxon>
        <taxon>Gammaproteobacteria</taxon>
        <taxon>Vibrionales</taxon>
        <taxon>Vibrionaceae</taxon>
        <taxon>Vibrio</taxon>
    </lineage>
</organism>
<name>A0A1W6TLR1_VIBAL</name>
<accession>A0A1W6TLR1</accession>
<protein>
    <submittedName>
        <fullName evidence="1">Uncharacterized protein</fullName>
    </submittedName>
</protein>